<name>A0AAD5HD26_UMBRA</name>
<evidence type="ECO:0000313" key="13">
    <source>
        <dbReference type="Proteomes" id="UP001206595"/>
    </source>
</evidence>
<dbReference type="InterPro" id="IPR008271">
    <property type="entry name" value="Ser/Thr_kinase_AS"/>
</dbReference>
<evidence type="ECO:0000256" key="2">
    <source>
        <dbReference type="ARBA" id="ARBA00022553"/>
    </source>
</evidence>
<evidence type="ECO:0000256" key="1">
    <source>
        <dbReference type="ARBA" id="ARBA00022527"/>
    </source>
</evidence>
<dbReference type="InterPro" id="IPR000719">
    <property type="entry name" value="Prot_kinase_dom"/>
</dbReference>
<evidence type="ECO:0000313" key="12">
    <source>
        <dbReference type="EMBL" id="KAI8577743.1"/>
    </source>
</evidence>
<protein>
    <recommendedName>
        <fullName evidence="14">Non-specific serine/threonine protein kinase</fullName>
    </recommendedName>
</protein>
<keyword evidence="5" id="KW-0418">Kinase</keyword>
<evidence type="ECO:0000256" key="6">
    <source>
        <dbReference type="ARBA" id="ARBA00022840"/>
    </source>
</evidence>
<dbReference type="InterPro" id="IPR017892">
    <property type="entry name" value="Pkinase_C"/>
</dbReference>
<keyword evidence="2" id="KW-0597">Phosphoprotein</keyword>
<keyword evidence="3" id="KW-0808">Transferase</keyword>
<feature type="domain" description="AGC-kinase C-terminal" evidence="11">
    <location>
        <begin position="346"/>
        <end position="416"/>
    </location>
</feature>
<keyword evidence="4 7" id="KW-0547">Nucleotide-binding</keyword>
<dbReference type="FunFam" id="3.30.200.20:FF:000042">
    <property type="entry name" value="Aurora kinase A"/>
    <property type="match status" value="1"/>
</dbReference>
<dbReference type="PROSITE" id="PS50011">
    <property type="entry name" value="PROTEIN_KINASE_DOM"/>
    <property type="match status" value="1"/>
</dbReference>
<keyword evidence="13" id="KW-1185">Reference proteome</keyword>
<evidence type="ECO:0000256" key="9">
    <source>
        <dbReference type="SAM" id="MobiDB-lite"/>
    </source>
</evidence>
<keyword evidence="1 8" id="KW-0723">Serine/threonine-protein kinase</keyword>
<feature type="region of interest" description="Disordered" evidence="9">
    <location>
        <begin position="20"/>
        <end position="59"/>
    </location>
</feature>
<dbReference type="FunFam" id="1.10.510.10:FF:000048">
    <property type="entry name" value="Protein kinase C"/>
    <property type="match status" value="1"/>
</dbReference>
<evidence type="ECO:0000256" key="3">
    <source>
        <dbReference type="ARBA" id="ARBA00022679"/>
    </source>
</evidence>
<dbReference type="AlphaFoldDB" id="A0AAD5HD26"/>
<reference evidence="12" key="2">
    <citation type="journal article" date="2022" name="Proc. Natl. Acad. Sci. U.S.A.">
        <title>Diploid-dominant life cycles characterize the early evolution of Fungi.</title>
        <authorList>
            <person name="Amses K.R."/>
            <person name="Simmons D.R."/>
            <person name="Longcore J.E."/>
            <person name="Mondo S.J."/>
            <person name="Seto K."/>
            <person name="Jeronimo G.H."/>
            <person name="Bonds A.E."/>
            <person name="Quandt C.A."/>
            <person name="Davis W.J."/>
            <person name="Chang Y."/>
            <person name="Federici B.A."/>
            <person name="Kuo A."/>
            <person name="LaButti K."/>
            <person name="Pangilinan J."/>
            <person name="Andreopoulos W."/>
            <person name="Tritt A."/>
            <person name="Riley R."/>
            <person name="Hundley H."/>
            <person name="Johnson J."/>
            <person name="Lipzen A."/>
            <person name="Barry K."/>
            <person name="Lang B.F."/>
            <person name="Cuomo C.A."/>
            <person name="Buchler N.E."/>
            <person name="Grigoriev I.V."/>
            <person name="Spatafora J.W."/>
            <person name="Stajich J.E."/>
            <person name="James T.Y."/>
        </authorList>
    </citation>
    <scope>NUCLEOTIDE SEQUENCE</scope>
    <source>
        <strain evidence="12">AG</strain>
    </source>
</reference>
<evidence type="ECO:0000256" key="5">
    <source>
        <dbReference type="ARBA" id="ARBA00022777"/>
    </source>
</evidence>
<evidence type="ECO:0008006" key="14">
    <source>
        <dbReference type="Google" id="ProtNLM"/>
    </source>
</evidence>
<dbReference type="Pfam" id="PF00433">
    <property type="entry name" value="Pkinase_C"/>
    <property type="match status" value="1"/>
</dbReference>
<dbReference type="SMART" id="SM00220">
    <property type="entry name" value="S_TKc"/>
    <property type="match status" value="1"/>
</dbReference>
<dbReference type="SMART" id="SM00133">
    <property type="entry name" value="S_TK_X"/>
    <property type="match status" value="1"/>
</dbReference>
<dbReference type="Proteomes" id="UP001206595">
    <property type="component" value="Unassembled WGS sequence"/>
</dbReference>
<dbReference type="Gene3D" id="3.30.200.20">
    <property type="entry name" value="Phosphorylase Kinase, domain 1"/>
    <property type="match status" value="1"/>
</dbReference>
<dbReference type="RefSeq" id="XP_051442747.1">
    <property type="nucleotide sequence ID" value="XM_051590594.1"/>
</dbReference>
<dbReference type="PROSITE" id="PS51285">
    <property type="entry name" value="AGC_KINASE_CTER"/>
    <property type="match status" value="1"/>
</dbReference>
<evidence type="ECO:0000256" key="7">
    <source>
        <dbReference type="PROSITE-ProRule" id="PRU10141"/>
    </source>
</evidence>
<sequence>MSVFHFDDDDHPALRNSTFEEELASGPGNTIAQLRLTDSNPPSGYNSDTDEAKPSEEADKEYEVKLNVNFVSSQAQEAQGNKKVGPDDFQTLKVIGKGAFGTVTLVKHKVSGSLYAMKVLKKASLVLHLKEAEHTKAERQILEDVSHPFIVKLFYAFQTKEKLHMILEYASGGELFTHLAAERMFSEEVASFYAAELVLALEHLHSLGIIYRDLKPENCLLDTDGHVVLTDFGLSKVSVDEKTNTVCGTVEYMAPEVLMEMHYDQTVDWWSLGVLMYDMLTGSPPFGGGNRKKTMENILKKKLNLPYYMTPDAKDILNRLLRKNPNVRLGGGDKGVAAIKKHRFFRKIDWKALERREVEPPILPIVIDPEAAENFDVTFTSMPIGESPPNSNSLEQSYENLFRGFSYTAPTMLDTI</sequence>
<accession>A0AAD5HD26</accession>
<evidence type="ECO:0000256" key="8">
    <source>
        <dbReference type="RuleBase" id="RU000304"/>
    </source>
</evidence>
<proteinExistence type="inferred from homology"/>
<feature type="binding site" evidence="7">
    <location>
        <position position="118"/>
    </location>
    <ligand>
        <name>ATP</name>
        <dbReference type="ChEBI" id="CHEBI:30616"/>
    </ligand>
</feature>
<evidence type="ECO:0000256" key="4">
    <source>
        <dbReference type="ARBA" id="ARBA00022741"/>
    </source>
</evidence>
<comment type="similarity">
    <text evidence="8">Belongs to the protein kinase superfamily.</text>
</comment>
<dbReference type="GeneID" id="75915937"/>
<evidence type="ECO:0000259" key="10">
    <source>
        <dbReference type="PROSITE" id="PS50011"/>
    </source>
</evidence>
<dbReference type="EMBL" id="MU620937">
    <property type="protein sequence ID" value="KAI8577743.1"/>
    <property type="molecule type" value="Genomic_DNA"/>
</dbReference>
<dbReference type="GO" id="GO:0005524">
    <property type="term" value="F:ATP binding"/>
    <property type="evidence" value="ECO:0007669"/>
    <property type="project" value="UniProtKB-UniRule"/>
</dbReference>
<comment type="caution">
    <text evidence="12">The sequence shown here is derived from an EMBL/GenBank/DDBJ whole genome shotgun (WGS) entry which is preliminary data.</text>
</comment>
<feature type="domain" description="Protein kinase" evidence="10">
    <location>
        <begin position="89"/>
        <end position="345"/>
    </location>
</feature>
<dbReference type="InterPro" id="IPR011009">
    <property type="entry name" value="Kinase-like_dom_sf"/>
</dbReference>
<keyword evidence="6 7" id="KW-0067">ATP-binding</keyword>
<dbReference type="GO" id="GO:0004674">
    <property type="term" value="F:protein serine/threonine kinase activity"/>
    <property type="evidence" value="ECO:0007669"/>
    <property type="project" value="UniProtKB-KW"/>
</dbReference>
<dbReference type="Gene3D" id="1.10.510.10">
    <property type="entry name" value="Transferase(Phosphotransferase) domain 1"/>
    <property type="match status" value="1"/>
</dbReference>
<feature type="compositionally biased region" description="Basic and acidic residues" evidence="9">
    <location>
        <begin position="50"/>
        <end position="59"/>
    </location>
</feature>
<organism evidence="12 13">
    <name type="scientific">Umbelopsis ramanniana AG</name>
    <dbReference type="NCBI Taxonomy" id="1314678"/>
    <lineage>
        <taxon>Eukaryota</taxon>
        <taxon>Fungi</taxon>
        <taxon>Fungi incertae sedis</taxon>
        <taxon>Mucoromycota</taxon>
        <taxon>Mucoromycotina</taxon>
        <taxon>Umbelopsidomycetes</taxon>
        <taxon>Umbelopsidales</taxon>
        <taxon>Umbelopsidaceae</taxon>
        <taxon>Umbelopsis</taxon>
    </lineage>
</organism>
<feature type="compositionally biased region" description="Polar residues" evidence="9">
    <location>
        <begin position="27"/>
        <end position="47"/>
    </location>
</feature>
<dbReference type="InterPro" id="IPR017441">
    <property type="entry name" value="Protein_kinase_ATP_BS"/>
</dbReference>
<dbReference type="SUPFAM" id="SSF56112">
    <property type="entry name" value="Protein kinase-like (PK-like)"/>
    <property type="match status" value="1"/>
</dbReference>
<dbReference type="PROSITE" id="PS00107">
    <property type="entry name" value="PROTEIN_KINASE_ATP"/>
    <property type="match status" value="1"/>
</dbReference>
<gene>
    <name evidence="12" type="ORF">K450DRAFT_250615</name>
</gene>
<dbReference type="Pfam" id="PF00069">
    <property type="entry name" value="Pkinase"/>
    <property type="match status" value="1"/>
</dbReference>
<dbReference type="InterPro" id="IPR000961">
    <property type="entry name" value="AGC-kinase_C"/>
</dbReference>
<reference evidence="12" key="1">
    <citation type="submission" date="2021-06" db="EMBL/GenBank/DDBJ databases">
        <authorList>
            <consortium name="DOE Joint Genome Institute"/>
            <person name="Mondo S.J."/>
            <person name="Amses K.R."/>
            <person name="Simmons D.R."/>
            <person name="Longcore J.E."/>
            <person name="Seto K."/>
            <person name="Alves G.H."/>
            <person name="Bonds A.E."/>
            <person name="Quandt C.A."/>
            <person name="Davis W.J."/>
            <person name="Chang Y."/>
            <person name="Letcher P.M."/>
            <person name="Powell M.J."/>
            <person name="Kuo A."/>
            <person name="Labutti K."/>
            <person name="Pangilinan J."/>
            <person name="Andreopoulos W."/>
            <person name="Tritt A."/>
            <person name="Riley R."/>
            <person name="Hundley H."/>
            <person name="Johnson J."/>
            <person name="Lipzen A."/>
            <person name="Barry K."/>
            <person name="Berbee M.L."/>
            <person name="Buchler N.E."/>
            <person name="Grigoriev I.V."/>
            <person name="Spatafora J.W."/>
            <person name="Stajich J.E."/>
            <person name="James T.Y."/>
        </authorList>
    </citation>
    <scope>NUCLEOTIDE SEQUENCE</scope>
    <source>
        <strain evidence="12">AG</strain>
    </source>
</reference>
<dbReference type="PROSITE" id="PS00108">
    <property type="entry name" value="PROTEIN_KINASE_ST"/>
    <property type="match status" value="1"/>
</dbReference>
<evidence type="ECO:0000259" key="11">
    <source>
        <dbReference type="PROSITE" id="PS51285"/>
    </source>
</evidence>
<dbReference type="PANTHER" id="PTHR24351">
    <property type="entry name" value="RIBOSOMAL PROTEIN S6 KINASE"/>
    <property type="match status" value="1"/>
</dbReference>